<dbReference type="EMBL" id="CP144695">
    <property type="protein sequence ID" value="WVZ05157.1"/>
    <property type="molecule type" value="Genomic_DNA"/>
</dbReference>
<proteinExistence type="predicted"/>
<keyword evidence="2" id="KW-1185">Reference proteome</keyword>
<protein>
    <submittedName>
        <fullName evidence="1">Uncharacterized protein</fullName>
    </submittedName>
</protein>
<gene>
    <name evidence="1" type="ORF">V8G54_018503</name>
</gene>
<name>A0AAQ3N8U5_VIGMU</name>
<accession>A0AAQ3N8U5</accession>
<evidence type="ECO:0000313" key="1">
    <source>
        <dbReference type="EMBL" id="WVZ05157.1"/>
    </source>
</evidence>
<organism evidence="1 2">
    <name type="scientific">Vigna mungo</name>
    <name type="common">Black gram</name>
    <name type="synonym">Phaseolus mungo</name>
    <dbReference type="NCBI Taxonomy" id="3915"/>
    <lineage>
        <taxon>Eukaryota</taxon>
        <taxon>Viridiplantae</taxon>
        <taxon>Streptophyta</taxon>
        <taxon>Embryophyta</taxon>
        <taxon>Tracheophyta</taxon>
        <taxon>Spermatophyta</taxon>
        <taxon>Magnoliopsida</taxon>
        <taxon>eudicotyledons</taxon>
        <taxon>Gunneridae</taxon>
        <taxon>Pentapetalae</taxon>
        <taxon>rosids</taxon>
        <taxon>fabids</taxon>
        <taxon>Fabales</taxon>
        <taxon>Fabaceae</taxon>
        <taxon>Papilionoideae</taxon>
        <taxon>50 kb inversion clade</taxon>
        <taxon>NPAAA clade</taxon>
        <taxon>indigoferoid/millettioid clade</taxon>
        <taxon>Phaseoleae</taxon>
        <taxon>Vigna</taxon>
    </lineage>
</organism>
<dbReference type="AlphaFoldDB" id="A0AAQ3N8U5"/>
<evidence type="ECO:0000313" key="2">
    <source>
        <dbReference type="Proteomes" id="UP001374535"/>
    </source>
</evidence>
<sequence length="198" mass="22185">MGAMNCDEWLEMEVRENLKIIDVVIWVPQNINRIIAQQPNSTRTEHRRHSAASSSIPNPYLILAALATRSCLRSKHHICDDSFPSQMLLLRQFGVVEASFCWLGIRASSAVADSKATILLGATELLGEYFSSSRKNYRPSSPQRVICMHRETYQKFTQFCGSGWPPSIIPEGDSSRLQATLETEIAAACNLNSWVSCH</sequence>
<reference evidence="1 2" key="1">
    <citation type="journal article" date="2023" name="Life. Sci Alliance">
        <title>Evolutionary insights into 3D genome organization and epigenetic landscape of Vigna mungo.</title>
        <authorList>
            <person name="Junaid A."/>
            <person name="Singh B."/>
            <person name="Bhatia S."/>
        </authorList>
    </citation>
    <scope>NUCLEOTIDE SEQUENCE [LARGE SCALE GENOMIC DNA]</scope>
    <source>
        <strain evidence="1">Urdbean</strain>
    </source>
</reference>
<dbReference type="Proteomes" id="UP001374535">
    <property type="component" value="Chromosome 6"/>
</dbReference>